<dbReference type="EMBL" id="CP115450">
    <property type="protein sequence ID" value="WBP84623.1"/>
    <property type="molecule type" value="Genomic_DNA"/>
</dbReference>
<keyword evidence="1" id="KW-1133">Transmembrane helix</keyword>
<keyword evidence="1" id="KW-0472">Membrane</keyword>
<feature type="transmembrane region" description="Helical" evidence="1">
    <location>
        <begin position="9"/>
        <end position="26"/>
    </location>
</feature>
<feature type="transmembrane region" description="Helical" evidence="1">
    <location>
        <begin position="125"/>
        <end position="149"/>
    </location>
</feature>
<evidence type="ECO:0000259" key="2">
    <source>
        <dbReference type="Pfam" id="PF01757"/>
    </source>
</evidence>
<organism evidence="3 4">
    <name type="scientific">Kitasatospora cathayae</name>
    <dbReference type="NCBI Taxonomy" id="3004092"/>
    <lineage>
        <taxon>Bacteria</taxon>
        <taxon>Bacillati</taxon>
        <taxon>Actinomycetota</taxon>
        <taxon>Actinomycetes</taxon>
        <taxon>Kitasatosporales</taxon>
        <taxon>Streptomycetaceae</taxon>
        <taxon>Kitasatospora</taxon>
    </lineage>
</organism>
<dbReference type="Proteomes" id="UP001212821">
    <property type="component" value="Chromosome"/>
</dbReference>
<keyword evidence="1" id="KW-0812">Transmembrane</keyword>
<evidence type="ECO:0000313" key="3">
    <source>
        <dbReference type="EMBL" id="WBP84623.1"/>
    </source>
</evidence>
<dbReference type="InterPro" id="IPR002656">
    <property type="entry name" value="Acyl_transf_3_dom"/>
</dbReference>
<feature type="transmembrane region" description="Helical" evidence="1">
    <location>
        <begin position="46"/>
        <end position="72"/>
    </location>
</feature>
<proteinExistence type="predicted"/>
<feature type="domain" description="Acyltransferase 3" evidence="2">
    <location>
        <begin position="5"/>
        <end position="183"/>
    </location>
</feature>
<keyword evidence="3" id="KW-0808">Transferase</keyword>
<dbReference type="Pfam" id="PF01757">
    <property type="entry name" value="Acyl_transf_3"/>
    <property type="match status" value="1"/>
</dbReference>
<keyword evidence="3" id="KW-0012">Acyltransferase</keyword>
<accession>A0ABY7PVZ6</accession>
<gene>
    <name evidence="3" type="ORF">O1G21_01315</name>
</gene>
<name>A0ABY7PVZ6_9ACTN</name>
<feature type="transmembrane region" description="Helical" evidence="1">
    <location>
        <begin position="161"/>
        <end position="189"/>
    </location>
</feature>
<keyword evidence="4" id="KW-1185">Reference proteome</keyword>
<feature type="transmembrane region" description="Helical" evidence="1">
    <location>
        <begin position="93"/>
        <end position="113"/>
    </location>
</feature>
<sequence>MERNRYADLLRVGAIGTVVLGHWLVTNPTYRDGRLSGQDALQYVVWGRWLTLLFQVMPVVFPVGGFANTASWTEHRGHGGDWVSWVRRCALRLLWPATVYLAAAFLGVAAARASGTGRGELAQTAWYIALHLWFLPVYLLLIALTPVLLAAHHRWGLRLPFVMAIAAAAVDLAVLGPRLPVVGFANYLLVWGSMHQ</sequence>
<evidence type="ECO:0000256" key="1">
    <source>
        <dbReference type="SAM" id="Phobius"/>
    </source>
</evidence>
<protein>
    <submittedName>
        <fullName evidence="3">Acyltransferase family protein</fullName>
    </submittedName>
</protein>
<dbReference type="GO" id="GO:0016746">
    <property type="term" value="F:acyltransferase activity"/>
    <property type="evidence" value="ECO:0007669"/>
    <property type="project" value="UniProtKB-KW"/>
</dbReference>
<reference evidence="4" key="1">
    <citation type="submission" date="2022-12" db="EMBL/GenBank/DDBJ databases">
        <authorList>
            <person name="Mo P."/>
        </authorList>
    </citation>
    <scope>NUCLEOTIDE SEQUENCE [LARGE SCALE GENOMIC DNA]</scope>
    <source>
        <strain evidence="4">HUAS 3-15</strain>
    </source>
</reference>
<dbReference type="RefSeq" id="WP_270139982.1">
    <property type="nucleotide sequence ID" value="NZ_CP115450.1"/>
</dbReference>
<evidence type="ECO:0000313" key="4">
    <source>
        <dbReference type="Proteomes" id="UP001212821"/>
    </source>
</evidence>